<proteinExistence type="predicted"/>
<dbReference type="AlphaFoldDB" id="A0A1F8F177"/>
<comment type="caution">
    <text evidence="2">The sequence shown here is derived from an EMBL/GenBank/DDBJ whole genome shotgun (WGS) entry which is preliminary data.</text>
</comment>
<dbReference type="SUPFAM" id="SSF63817">
    <property type="entry name" value="Sortase"/>
    <property type="match status" value="1"/>
</dbReference>
<dbReference type="Pfam" id="PF04203">
    <property type="entry name" value="Sortase"/>
    <property type="match status" value="1"/>
</dbReference>
<evidence type="ECO:0000256" key="1">
    <source>
        <dbReference type="ARBA" id="ARBA00022801"/>
    </source>
</evidence>
<dbReference type="EMBL" id="MGJL01000033">
    <property type="protein sequence ID" value="OGN06894.1"/>
    <property type="molecule type" value="Genomic_DNA"/>
</dbReference>
<evidence type="ECO:0008006" key="4">
    <source>
        <dbReference type="Google" id="ProtNLM"/>
    </source>
</evidence>
<protein>
    <recommendedName>
        <fullName evidence="4">Sortase</fullName>
    </recommendedName>
</protein>
<dbReference type="CDD" id="cd05830">
    <property type="entry name" value="Sortase_E"/>
    <property type="match status" value="1"/>
</dbReference>
<dbReference type="InterPro" id="IPR042003">
    <property type="entry name" value="Sortase_E"/>
</dbReference>
<dbReference type="InterPro" id="IPR023365">
    <property type="entry name" value="Sortase_dom-sf"/>
</dbReference>
<accession>A0A1F8F177</accession>
<gene>
    <name evidence="2" type="ORF">A2750_03000</name>
</gene>
<reference evidence="2 3" key="1">
    <citation type="journal article" date="2016" name="Nat. Commun.">
        <title>Thousands of microbial genomes shed light on interconnected biogeochemical processes in an aquifer system.</title>
        <authorList>
            <person name="Anantharaman K."/>
            <person name="Brown C.T."/>
            <person name="Hug L.A."/>
            <person name="Sharon I."/>
            <person name="Castelle C.J."/>
            <person name="Probst A.J."/>
            <person name="Thomas B.C."/>
            <person name="Singh A."/>
            <person name="Wilkins M.J."/>
            <person name="Karaoz U."/>
            <person name="Brodie E.L."/>
            <person name="Williams K.H."/>
            <person name="Hubbard S.S."/>
            <person name="Banfield J.F."/>
        </authorList>
    </citation>
    <scope>NUCLEOTIDE SEQUENCE [LARGE SCALE GENOMIC DNA]</scope>
</reference>
<dbReference type="Gene3D" id="2.40.260.10">
    <property type="entry name" value="Sortase"/>
    <property type="match status" value="1"/>
</dbReference>
<keyword evidence="1" id="KW-0378">Hydrolase</keyword>
<dbReference type="Proteomes" id="UP000178023">
    <property type="component" value="Unassembled WGS sequence"/>
</dbReference>
<dbReference type="GO" id="GO:0016787">
    <property type="term" value="F:hydrolase activity"/>
    <property type="evidence" value="ECO:0007669"/>
    <property type="project" value="UniProtKB-KW"/>
</dbReference>
<evidence type="ECO:0000313" key="3">
    <source>
        <dbReference type="Proteomes" id="UP000178023"/>
    </source>
</evidence>
<name>A0A1F8F177_9BACT</name>
<sequence length="204" mass="22776">MFFRFLKVFISVFILTFAVLNSRFVIATVQYYWKKSEFKEHKASARLLPIAEAVTKRPLPNSANLVVDGVNVFAPIIFGVGDDNDVIYKNLEKGVVHYSNTPKPGEGGVSIILGHSSAYPWYRGSYGAVFALLSKLKAGDKVIVQYSDGRTFNYVVKRSIIFNPFSGDGRLKEIESSPRSTIVLVSCWPVGTNYRRIAVEAELI</sequence>
<dbReference type="InterPro" id="IPR005754">
    <property type="entry name" value="Sortase"/>
</dbReference>
<evidence type="ECO:0000313" key="2">
    <source>
        <dbReference type="EMBL" id="OGN06894.1"/>
    </source>
</evidence>
<organism evidence="2 3">
    <name type="scientific">Candidatus Yanofskybacteria bacterium RIFCSPHIGHO2_01_FULL_45_42</name>
    <dbReference type="NCBI Taxonomy" id="1802671"/>
    <lineage>
        <taxon>Bacteria</taxon>
        <taxon>Candidatus Yanofskyibacteriota</taxon>
    </lineage>
</organism>